<dbReference type="PANTHER" id="PTHR47331">
    <property type="entry name" value="PHD-TYPE DOMAIN-CONTAINING PROTEIN"/>
    <property type="match status" value="1"/>
</dbReference>
<dbReference type="InterPro" id="IPR008042">
    <property type="entry name" value="Retrotrans_Pao"/>
</dbReference>
<name>A0AAD9UU73_ACRCE</name>
<keyword evidence="2" id="KW-1185">Reference proteome</keyword>
<dbReference type="Pfam" id="PF05380">
    <property type="entry name" value="Peptidase_A17"/>
    <property type="match status" value="1"/>
</dbReference>
<organism evidence="1 2">
    <name type="scientific">Acropora cervicornis</name>
    <name type="common">Staghorn coral</name>
    <dbReference type="NCBI Taxonomy" id="6130"/>
    <lineage>
        <taxon>Eukaryota</taxon>
        <taxon>Metazoa</taxon>
        <taxon>Cnidaria</taxon>
        <taxon>Anthozoa</taxon>
        <taxon>Hexacorallia</taxon>
        <taxon>Scleractinia</taxon>
        <taxon>Astrocoeniina</taxon>
        <taxon>Acroporidae</taxon>
        <taxon>Acropora</taxon>
    </lineage>
</organism>
<dbReference type="AlphaFoldDB" id="A0AAD9UU73"/>
<sequence>MPAFERWTFDSQSGLVGVAVIIAIPEAECAKEVKHLDLNKDDLLIERALVVSSAYDPHGLTTPFVLPSKQLFQDLTQEELRWQHWLVGLFKLSEFSVECCLKMNPFSIINSSQLHHFANASEIGYGSVSYLHLINEYRDFQ</sequence>
<dbReference type="EMBL" id="JARQWQ010000120">
    <property type="protein sequence ID" value="KAK2549842.1"/>
    <property type="molecule type" value="Genomic_DNA"/>
</dbReference>
<comment type="caution">
    <text evidence="1">The sequence shown here is derived from an EMBL/GenBank/DDBJ whole genome shotgun (WGS) entry which is preliminary data.</text>
</comment>
<reference evidence="1" key="1">
    <citation type="journal article" date="2023" name="G3 (Bethesda)">
        <title>Whole genome assembly and annotation of the endangered Caribbean coral Acropora cervicornis.</title>
        <authorList>
            <person name="Selwyn J.D."/>
            <person name="Vollmer S.V."/>
        </authorList>
    </citation>
    <scope>NUCLEOTIDE SEQUENCE</scope>
    <source>
        <strain evidence="1">K2</strain>
    </source>
</reference>
<evidence type="ECO:0000313" key="2">
    <source>
        <dbReference type="Proteomes" id="UP001249851"/>
    </source>
</evidence>
<reference evidence="1" key="2">
    <citation type="journal article" date="2023" name="Science">
        <title>Genomic signatures of disease resistance in endangered staghorn corals.</title>
        <authorList>
            <person name="Vollmer S.V."/>
            <person name="Selwyn J.D."/>
            <person name="Despard B.A."/>
            <person name="Roesel C.L."/>
        </authorList>
    </citation>
    <scope>NUCLEOTIDE SEQUENCE</scope>
    <source>
        <strain evidence="1">K2</strain>
    </source>
</reference>
<evidence type="ECO:0000313" key="1">
    <source>
        <dbReference type="EMBL" id="KAK2549842.1"/>
    </source>
</evidence>
<dbReference type="Proteomes" id="UP001249851">
    <property type="component" value="Unassembled WGS sequence"/>
</dbReference>
<gene>
    <name evidence="1" type="ORF">P5673_029664</name>
</gene>
<accession>A0AAD9UU73</accession>
<proteinExistence type="predicted"/>
<dbReference type="PANTHER" id="PTHR47331:SF1">
    <property type="entry name" value="GAG-LIKE PROTEIN"/>
    <property type="match status" value="1"/>
</dbReference>
<protein>
    <submittedName>
        <fullName evidence="1">Uncharacterized protein</fullName>
    </submittedName>
</protein>